<evidence type="ECO:0000313" key="2">
    <source>
        <dbReference type="Proteomes" id="UP000050761"/>
    </source>
</evidence>
<reference evidence="1 2" key="1">
    <citation type="submission" date="2018-11" db="EMBL/GenBank/DDBJ databases">
        <authorList>
            <consortium name="Pathogen Informatics"/>
        </authorList>
    </citation>
    <scope>NUCLEOTIDE SEQUENCE [LARGE SCALE GENOMIC DNA]</scope>
</reference>
<organism evidence="2 3">
    <name type="scientific">Heligmosomoides polygyrus</name>
    <name type="common">Parasitic roundworm</name>
    <dbReference type="NCBI Taxonomy" id="6339"/>
    <lineage>
        <taxon>Eukaryota</taxon>
        <taxon>Metazoa</taxon>
        <taxon>Ecdysozoa</taxon>
        <taxon>Nematoda</taxon>
        <taxon>Chromadorea</taxon>
        <taxon>Rhabditida</taxon>
        <taxon>Rhabditina</taxon>
        <taxon>Rhabditomorpha</taxon>
        <taxon>Strongyloidea</taxon>
        <taxon>Heligmosomidae</taxon>
        <taxon>Heligmosomoides</taxon>
    </lineage>
</organism>
<reference evidence="3" key="2">
    <citation type="submission" date="2019-09" db="UniProtKB">
        <authorList>
            <consortium name="WormBaseParasite"/>
        </authorList>
    </citation>
    <scope>IDENTIFICATION</scope>
</reference>
<dbReference type="WBParaSite" id="HPBE_0001185801-mRNA-1">
    <property type="protein sequence ID" value="HPBE_0001185801-mRNA-1"/>
    <property type="gene ID" value="HPBE_0001185801"/>
</dbReference>
<gene>
    <name evidence="1" type="ORF">HPBE_LOCUS11859</name>
</gene>
<evidence type="ECO:0000313" key="3">
    <source>
        <dbReference type="WBParaSite" id="HPBE_0001185801-mRNA-1"/>
    </source>
</evidence>
<evidence type="ECO:0000313" key="1">
    <source>
        <dbReference type="EMBL" id="VDO90089.1"/>
    </source>
</evidence>
<dbReference type="Proteomes" id="UP000050761">
    <property type="component" value="Unassembled WGS sequence"/>
</dbReference>
<sequence>MSRYPTVFDGIEPGRPYAAPSSTWLSTPRPIHPIIRQPRRPIWSRIHPLAYSYAPSRTCSTDGRPFNLCPMLSLSASLPLTVALLVVVLFDSTSGWKRYEKRVLDCANVNATTCSMETSSGEKRTVSCRREPIPLADHTKLNSNATYRLACPVGCKIHIVQQAHAVNRKCLSFSTFGKYFDVEAQDWYIWFCEPCQAVFSTNCEFEK</sequence>
<proteinExistence type="predicted"/>
<keyword evidence="2" id="KW-1185">Reference proteome</keyword>
<protein>
    <submittedName>
        <fullName evidence="3">DAN domain-containing protein</fullName>
    </submittedName>
</protein>
<dbReference type="OrthoDB" id="5825828at2759"/>
<accession>A0A183FUI8</accession>
<dbReference type="EMBL" id="UZAH01027256">
    <property type="protein sequence ID" value="VDO90089.1"/>
    <property type="molecule type" value="Genomic_DNA"/>
</dbReference>
<dbReference type="AlphaFoldDB" id="A0A183FUI8"/>
<accession>A0A3P7ZIG2</accession>
<name>A0A183FUI8_HELPZ</name>